<name>A0A075MVP5_9ARCH</name>
<protein>
    <submittedName>
        <fullName evidence="1">Uncharacterized protein</fullName>
    </submittedName>
</protein>
<keyword evidence="2" id="KW-1185">Reference proteome</keyword>
<dbReference type="OrthoDB" id="12212at2157"/>
<dbReference type="SUPFAM" id="SSF56024">
    <property type="entry name" value="Phospholipase D/nuclease"/>
    <property type="match status" value="1"/>
</dbReference>
<dbReference type="Proteomes" id="UP000028194">
    <property type="component" value="Chromosome"/>
</dbReference>
<sequence length="322" mass="36205">MATDTPLGPESVKSAANLFAVLSRRDTLALFLLVKDGLRSELRTASSIGLSKKQYYTRLNQLKDAGLVEKHGDTYVYTTLGNVIHQRHISGLVENIRLTKQFRMIDTLKRAGEFSEEDISEFAKNIGGLDVQESLSSSSKIDLVWTYEEAASKLAETIEFAKQEIVFATRFLNEVLINSILNKTKAGVNVRILADAKMVNSFVEMEKKYLNLTDEHSLERLNMVRNPWYPRNVKRRIAHVPFSMAIIDGKHAGFELIGRSNSDKFTGAIFIKDKKACTGLMEFYQKIWDAASEDYYSSTTTMHDDGGCRAVASSRSSNLLPR</sequence>
<accession>A0A075MVP5</accession>
<dbReference type="EMBL" id="CP007174">
    <property type="protein sequence ID" value="AIF83374.1"/>
    <property type="molecule type" value="Genomic_DNA"/>
</dbReference>
<dbReference type="HOGENOM" id="CLU_923222_0_0_2"/>
<dbReference type="KEGG" id="nev:NTE_01305"/>
<dbReference type="RefSeq" id="WP_148700157.1">
    <property type="nucleotide sequence ID" value="NZ_CP007174.1"/>
</dbReference>
<organism evidence="1 2">
    <name type="scientific">Candidatus Nitrososphaera evergladensis SR1</name>
    <dbReference type="NCBI Taxonomy" id="1459636"/>
    <lineage>
        <taxon>Archaea</taxon>
        <taxon>Nitrososphaerota</taxon>
        <taxon>Nitrososphaeria</taxon>
        <taxon>Nitrososphaerales</taxon>
        <taxon>Nitrososphaeraceae</taxon>
        <taxon>Nitrososphaera</taxon>
    </lineage>
</organism>
<dbReference type="AlphaFoldDB" id="A0A075MVP5"/>
<dbReference type="Gene3D" id="3.30.870.10">
    <property type="entry name" value="Endonuclease Chain A"/>
    <property type="match status" value="1"/>
</dbReference>
<dbReference type="InterPro" id="IPR036390">
    <property type="entry name" value="WH_DNA-bd_sf"/>
</dbReference>
<dbReference type="GeneID" id="41597107"/>
<proteinExistence type="predicted"/>
<evidence type="ECO:0000313" key="1">
    <source>
        <dbReference type="EMBL" id="AIF83374.1"/>
    </source>
</evidence>
<dbReference type="SUPFAM" id="SSF46785">
    <property type="entry name" value="Winged helix' DNA-binding domain"/>
    <property type="match status" value="1"/>
</dbReference>
<evidence type="ECO:0000313" key="2">
    <source>
        <dbReference type="Proteomes" id="UP000028194"/>
    </source>
</evidence>
<reference evidence="1 2" key="1">
    <citation type="journal article" date="2014" name="PLoS ONE">
        <title>Genome Sequence of Candidatus Nitrososphaera evergladensis from Group I.1b Enriched from Everglades Soil Reveals Novel Genomic Features of the Ammonia-Oxidizing Archaea.</title>
        <authorList>
            <person name="Zhalnina K.V."/>
            <person name="Dias R."/>
            <person name="Leonard M.T."/>
            <person name="Dorr de Quadros P."/>
            <person name="Camargo F.A."/>
            <person name="Drew J.C."/>
            <person name="Farmerie W.G."/>
            <person name="Daroub S.H."/>
            <person name="Triplett E.W."/>
        </authorList>
    </citation>
    <scope>NUCLEOTIDE SEQUENCE [LARGE SCALE GENOMIC DNA]</scope>
    <source>
        <strain evidence="1 2">SR1</strain>
    </source>
</reference>
<gene>
    <name evidence="1" type="ORF">NTE_01305</name>
</gene>
<dbReference type="eggNOG" id="arCOG02809">
    <property type="taxonomic scope" value="Archaea"/>
</dbReference>